<gene>
    <name evidence="5" type="ORF">SAMN05192534_11170</name>
</gene>
<evidence type="ECO:0000256" key="3">
    <source>
        <dbReference type="PIRSR" id="PIRSR001235-1"/>
    </source>
</evidence>
<evidence type="ECO:0000256" key="2">
    <source>
        <dbReference type="ARBA" id="ARBA00022801"/>
    </source>
</evidence>
<dbReference type="Proteomes" id="UP000199163">
    <property type="component" value="Unassembled WGS sequence"/>
</dbReference>
<dbReference type="NCBIfam" id="TIGR01879">
    <property type="entry name" value="hydantase"/>
    <property type="match status" value="1"/>
</dbReference>
<dbReference type="InterPro" id="IPR002933">
    <property type="entry name" value="Peptidase_M20"/>
</dbReference>
<dbReference type="PANTHER" id="PTHR32494:SF5">
    <property type="entry name" value="ALLANTOATE AMIDOHYDROLASE"/>
    <property type="match status" value="1"/>
</dbReference>
<feature type="binding site" evidence="3">
    <location>
        <position position="110"/>
    </location>
    <ligand>
        <name>Zn(2+)</name>
        <dbReference type="ChEBI" id="CHEBI:29105"/>
        <label>2</label>
    </ligand>
</feature>
<organism evidence="5 6">
    <name type="scientific">Alteribacillus persepolensis</name>
    <dbReference type="NCBI Taxonomy" id="568899"/>
    <lineage>
        <taxon>Bacteria</taxon>
        <taxon>Bacillati</taxon>
        <taxon>Bacillota</taxon>
        <taxon>Bacilli</taxon>
        <taxon>Bacillales</taxon>
        <taxon>Bacillaceae</taxon>
        <taxon>Alteribacillus</taxon>
    </lineage>
</organism>
<dbReference type="GO" id="GO:0016813">
    <property type="term" value="F:hydrolase activity, acting on carbon-nitrogen (but not peptide) bonds, in linear amidines"/>
    <property type="evidence" value="ECO:0007669"/>
    <property type="project" value="InterPro"/>
</dbReference>
<feature type="domain" description="Peptidase M20 dimerisation" evidence="4">
    <location>
        <begin position="230"/>
        <end position="332"/>
    </location>
</feature>
<keyword evidence="3" id="KW-0862">Zinc</keyword>
<feature type="binding site" evidence="3">
    <location>
        <position position="145"/>
    </location>
    <ligand>
        <name>Zn(2+)</name>
        <dbReference type="ChEBI" id="CHEBI:29105"/>
        <label>2</label>
    </ligand>
</feature>
<dbReference type="InterPro" id="IPR010158">
    <property type="entry name" value="Amidase_Cbmase"/>
</dbReference>
<keyword evidence="3" id="KW-0479">Metal-binding</keyword>
<comment type="cofactor">
    <cofactor evidence="3">
        <name>Zn(2+)</name>
        <dbReference type="ChEBI" id="CHEBI:29105"/>
    </cofactor>
    <text evidence="3">Binds 2 Zn(2+) ions per subunit.</text>
</comment>
<dbReference type="SUPFAM" id="SSF53187">
    <property type="entry name" value="Zn-dependent exopeptidases"/>
    <property type="match status" value="1"/>
</dbReference>
<dbReference type="SUPFAM" id="SSF55031">
    <property type="entry name" value="Bacterial exopeptidase dimerisation domain"/>
    <property type="match status" value="1"/>
</dbReference>
<feature type="binding site" evidence="3">
    <location>
        <position position="210"/>
    </location>
    <ligand>
        <name>Zn(2+)</name>
        <dbReference type="ChEBI" id="CHEBI:29105"/>
        <label>1</label>
    </ligand>
</feature>
<sequence>MNIFSLEAFKQTSIPKELSTLINPDVLAERVDQLASIGRTEDGGVTRFVYTDEEAEAKALFRSWMEQAGLEVREDAVGNMYGRLEGENPSKSAVLTGSHLDSVPNGGVFDGVLGCISSLMAIEAIVKEQGKLDRTLELVVFVDEEGARFGSGLYGSRTAMGEVDKEEMFQLRDENGMSMAEAMKIQGYAPNKIKECTYPKEDVCAFLELHIEQGKQLERNQHNIGVVNGIAGPCWLDIIFTGDTDHAGNTPMTMRHDAAAGAAELIVSIEGIPREISSTAVATVGKLQLYPNGANVIAGKAEMTVDVRDIDESVRDDVLHKVKEEAERIAKKRGLQTEYHTQLQIAPVPVPKWIQTSIKKGADKHQLSYQSLPSGASHDAMILGKYVPSGLIFVPSRDGKSHTPEELTSLADCLRGVIVLKEVLMDIGNS</sequence>
<keyword evidence="2" id="KW-0378">Hydrolase</keyword>
<dbReference type="PANTHER" id="PTHR32494">
    <property type="entry name" value="ALLANTOATE DEIMINASE-RELATED"/>
    <property type="match status" value="1"/>
</dbReference>
<dbReference type="OrthoDB" id="9808195at2"/>
<dbReference type="CDD" id="cd03884">
    <property type="entry name" value="M20_bAS"/>
    <property type="match status" value="1"/>
</dbReference>
<evidence type="ECO:0000313" key="6">
    <source>
        <dbReference type="Proteomes" id="UP000199163"/>
    </source>
</evidence>
<evidence type="ECO:0000256" key="1">
    <source>
        <dbReference type="ARBA" id="ARBA00006153"/>
    </source>
</evidence>
<protein>
    <submittedName>
        <fullName evidence="5">Allantoate deiminase</fullName>
    </submittedName>
</protein>
<dbReference type="RefSeq" id="WP_091273658.1">
    <property type="nucleotide sequence ID" value="NZ_FNDK01000011.1"/>
</dbReference>
<dbReference type="Pfam" id="PF07687">
    <property type="entry name" value="M20_dimer"/>
    <property type="match status" value="1"/>
</dbReference>
<reference evidence="5 6" key="1">
    <citation type="submission" date="2016-10" db="EMBL/GenBank/DDBJ databases">
        <authorList>
            <person name="de Groot N.N."/>
        </authorList>
    </citation>
    <scope>NUCLEOTIDE SEQUENCE [LARGE SCALE GENOMIC DNA]</scope>
    <source>
        <strain evidence="5 6">DSM 21632</strain>
    </source>
</reference>
<feature type="binding site" evidence="3">
    <location>
        <position position="110"/>
    </location>
    <ligand>
        <name>Zn(2+)</name>
        <dbReference type="ChEBI" id="CHEBI:29105"/>
        <label>1</label>
    </ligand>
</feature>
<dbReference type="Pfam" id="PF01546">
    <property type="entry name" value="Peptidase_M20"/>
    <property type="match status" value="1"/>
</dbReference>
<dbReference type="InterPro" id="IPR011650">
    <property type="entry name" value="Peptidase_M20_dimer"/>
</dbReference>
<keyword evidence="6" id="KW-1185">Reference proteome</keyword>
<dbReference type="AlphaFoldDB" id="A0A1G8F759"/>
<accession>A0A1G8F759</accession>
<dbReference type="GO" id="GO:0046872">
    <property type="term" value="F:metal ion binding"/>
    <property type="evidence" value="ECO:0007669"/>
    <property type="project" value="UniProtKB-KW"/>
</dbReference>
<dbReference type="Gene3D" id="3.40.630.10">
    <property type="entry name" value="Zn peptidases"/>
    <property type="match status" value="1"/>
</dbReference>
<dbReference type="Gene3D" id="3.30.70.360">
    <property type="match status" value="1"/>
</dbReference>
<dbReference type="STRING" id="568899.SAMN05192534_11170"/>
<dbReference type="EMBL" id="FNDK01000011">
    <property type="protein sequence ID" value="SDH77976.1"/>
    <property type="molecule type" value="Genomic_DNA"/>
</dbReference>
<dbReference type="NCBIfam" id="NF006771">
    <property type="entry name" value="PRK09290.1-5"/>
    <property type="match status" value="1"/>
</dbReference>
<feature type="binding site" evidence="3">
    <location>
        <position position="99"/>
    </location>
    <ligand>
        <name>Zn(2+)</name>
        <dbReference type="ChEBI" id="CHEBI:29105"/>
        <label>1</label>
    </ligand>
</feature>
<dbReference type="PIRSF" id="PIRSF001235">
    <property type="entry name" value="Amidase_carbamoylase"/>
    <property type="match status" value="1"/>
</dbReference>
<dbReference type="InterPro" id="IPR036264">
    <property type="entry name" value="Bact_exopeptidase_dim_dom"/>
</dbReference>
<comment type="similarity">
    <text evidence="1">Belongs to the peptidase M20 family.</text>
</comment>
<feature type="binding site" evidence="3">
    <location>
        <position position="402"/>
    </location>
    <ligand>
        <name>Zn(2+)</name>
        <dbReference type="ChEBI" id="CHEBI:29105"/>
        <label>2</label>
    </ligand>
</feature>
<evidence type="ECO:0000259" key="4">
    <source>
        <dbReference type="Pfam" id="PF07687"/>
    </source>
</evidence>
<name>A0A1G8F759_9BACI</name>
<proteinExistence type="inferred from homology"/>
<evidence type="ECO:0000313" key="5">
    <source>
        <dbReference type="EMBL" id="SDH77976.1"/>
    </source>
</evidence>